<dbReference type="Proteomes" id="UP000178023">
    <property type="component" value="Unassembled WGS sequence"/>
</dbReference>
<accession>A0A1F8F4N5</accession>
<reference evidence="1 2" key="1">
    <citation type="journal article" date="2016" name="Nat. Commun.">
        <title>Thousands of microbial genomes shed light on interconnected biogeochemical processes in an aquifer system.</title>
        <authorList>
            <person name="Anantharaman K."/>
            <person name="Brown C.T."/>
            <person name="Hug L.A."/>
            <person name="Sharon I."/>
            <person name="Castelle C.J."/>
            <person name="Probst A.J."/>
            <person name="Thomas B.C."/>
            <person name="Singh A."/>
            <person name="Wilkins M.J."/>
            <person name="Karaoz U."/>
            <person name="Brodie E.L."/>
            <person name="Williams K.H."/>
            <person name="Hubbard S.S."/>
            <person name="Banfield J.F."/>
        </authorList>
    </citation>
    <scope>NUCLEOTIDE SEQUENCE [LARGE SCALE GENOMIC DNA]</scope>
</reference>
<comment type="caution">
    <text evidence="1">The sequence shown here is derived from an EMBL/GenBank/DDBJ whole genome shotgun (WGS) entry which is preliminary data.</text>
</comment>
<evidence type="ECO:0000313" key="1">
    <source>
        <dbReference type="EMBL" id="OGN08091.1"/>
    </source>
</evidence>
<dbReference type="EMBL" id="MGJL01000011">
    <property type="protein sequence ID" value="OGN08091.1"/>
    <property type="molecule type" value="Genomic_DNA"/>
</dbReference>
<protein>
    <submittedName>
        <fullName evidence="1">Uncharacterized protein</fullName>
    </submittedName>
</protein>
<evidence type="ECO:0000313" key="2">
    <source>
        <dbReference type="Proteomes" id="UP000178023"/>
    </source>
</evidence>
<dbReference type="AlphaFoldDB" id="A0A1F8F4N5"/>
<organism evidence="1 2">
    <name type="scientific">Candidatus Yanofskybacteria bacterium RIFCSPHIGHO2_01_FULL_45_42</name>
    <dbReference type="NCBI Taxonomy" id="1802671"/>
    <lineage>
        <taxon>Bacteria</taxon>
        <taxon>Candidatus Yanofskyibacteriota</taxon>
    </lineage>
</organism>
<proteinExistence type="predicted"/>
<sequence>MPIPRDEVSSFTEARIKEKAIARTIITDFLRKNIENFYSFDELARLVVMNKSWIGVGELTRAVASVLASLEIDRVILSEHIDSKYYYAWRSQ</sequence>
<name>A0A1F8F4N5_9BACT</name>
<gene>
    <name evidence="1" type="ORF">A2750_01405</name>
</gene>